<dbReference type="PANTHER" id="PTHR41786">
    <property type="entry name" value="MOTILITY ACCESSORY FACTOR MAF"/>
    <property type="match status" value="1"/>
</dbReference>
<feature type="domain" description="6-hydroxymethylpterin diphosphokinase MptE-like" evidence="2">
    <location>
        <begin position="173"/>
        <end position="336"/>
    </location>
</feature>
<feature type="repeat" description="TPR" evidence="1">
    <location>
        <begin position="777"/>
        <end position="810"/>
    </location>
</feature>
<evidence type="ECO:0000313" key="3">
    <source>
        <dbReference type="EMBL" id="MEO3680955.1"/>
    </source>
</evidence>
<dbReference type="Pfam" id="PF01973">
    <property type="entry name" value="MptE-like"/>
    <property type="match status" value="1"/>
</dbReference>
<evidence type="ECO:0000313" key="4">
    <source>
        <dbReference type="Proteomes" id="UP001477278"/>
    </source>
</evidence>
<accession>A0ABV0FJU7</accession>
<dbReference type="Gene3D" id="3.90.1480.10">
    <property type="entry name" value="Alpha-2,3-sialyltransferase"/>
    <property type="match status" value="1"/>
</dbReference>
<dbReference type="SUPFAM" id="SSF48452">
    <property type="entry name" value="TPR-like"/>
    <property type="match status" value="1"/>
</dbReference>
<sequence>MQIETEILNIFAISAFDEYYLPSINRSMFEKLDSKSLFDKHFKQNFQQEDTLHFIIGLDSGLLANYVLSMPLAKGSQYLFVEIDEALALLNIDIPPEKSQVAVCRAAEFEEMINDNRSSVFLAKRQYAIHRSLAASGDYLPQYALLATHIEKIINDAVYQESIGFSQKVFFREQLRNICENHTQASVLMGAFDNMTAIIVAGGPSLDETIDWIKDNQSRLIIFAVSRVAGKLYNAGITPHIIVSVDPEDFSFEVNRGMLELADKSLFINSYHVSSRLLSQWQGHSLYMGSRLPWSQTVDRHNIQTMGPTVTNSSLHLAIKLGFKQILLTGSDFCFSPTGYTHAKGSLETSLGPNLGFIGEWVKTYAGHSAETVVQLKMASESLALDVENHPDVSVINLSKNATEIDNIPYRCHHDIALTECDLTPEALLSQAIKIGSLEKVAADYENVLAQTIDANNIFKQIADKTNEALLLLESVSSIDAELNDITHVTNSLEAIESYINTTYADFAKLIKFYGYLEFSTFLTTKKTEDWDQKHLLDMSSSYYLAFNTTAADLSVQTTNTITRINSRLEELRGNSAINLLAKQWREDSQPGRVFIWLKINALAHFDTSALSIISDLKAEYKDQFERKPTVYIDVVKNQSSPRKILEKILHLVQIKHLEGLQYIVNNLMSLAESDSDADYLYHLAYSNLLLLQNQHLAALKLLQAYKGSHDELMLKLLLKLALVLLELDLASQTLEKIINYSDQYMPQYAHVLRLQGQFNLALNVYLDYLDKYPADVATWLKLGIFMVDVNQINAAETAFMSALNTDPENHVAQDYLDKIKLGFYKN</sequence>
<reference evidence="3 4" key="1">
    <citation type="submission" date="2024-05" db="EMBL/GenBank/DDBJ databases">
        <title>Genome sequencing of Marine Estuary Bacteria, Shewanella vesiculosa and S. baltica, and Pseudomonas syringae.</title>
        <authorList>
            <person name="Gurung A."/>
            <person name="Maclea K.S."/>
        </authorList>
    </citation>
    <scope>NUCLEOTIDE SEQUENCE [LARGE SCALE GENOMIC DNA]</scope>
    <source>
        <strain evidence="3 4">1A</strain>
    </source>
</reference>
<gene>
    <name evidence="3" type="ORF">ABHN84_01440</name>
</gene>
<dbReference type="EMBL" id="JBDPZN010000001">
    <property type="protein sequence ID" value="MEO3680955.1"/>
    <property type="molecule type" value="Genomic_DNA"/>
</dbReference>
<dbReference type="Proteomes" id="UP001477278">
    <property type="component" value="Unassembled WGS sequence"/>
</dbReference>
<evidence type="ECO:0000256" key="1">
    <source>
        <dbReference type="PROSITE-ProRule" id="PRU00339"/>
    </source>
</evidence>
<name>A0ABV0FJU7_9GAMM</name>
<dbReference type="InterPro" id="IPR002826">
    <property type="entry name" value="MptE-like"/>
</dbReference>
<organism evidence="3 4">
    <name type="scientific">Shewanella vesiculosa</name>
    <dbReference type="NCBI Taxonomy" id="518738"/>
    <lineage>
        <taxon>Bacteria</taxon>
        <taxon>Pseudomonadati</taxon>
        <taxon>Pseudomonadota</taxon>
        <taxon>Gammaproteobacteria</taxon>
        <taxon>Alteromonadales</taxon>
        <taxon>Shewanellaceae</taxon>
        <taxon>Shewanella</taxon>
    </lineage>
</organism>
<evidence type="ECO:0000259" key="2">
    <source>
        <dbReference type="Pfam" id="PF01973"/>
    </source>
</evidence>
<dbReference type="InterPro" id="IPR019734">
    <property type="entry name" value="TPR_rpt"/>
</dbReference>
<keyword evidence="1" id="KW-0802">TPR repeat</keyword>
<dbReference type="PANTHER" id="PTHR41786:SF1">
    <property type="entry name" value="6-HYDROXYMETHYLPTERIN DIPHOSPHOKINASE MPTE-LIKE DOMAIN-CONTAINING PROTEIN"/>
    <property type="match status" value="1"/>
</dbReference>
<dbReference type="PROSITE" id="PS50005">
    <property type="entry name" value="TPR"/>
    <property type="match status" value="1"/>
</dbReference>
<protein>
    <submittedName>
        <fullName evidence="3">6-hydroxymethylpterin diphosphokinase MptE-like protein</fullName>
    </submittedName>
</protein>
<proteinExistence type="predicted"/>
<dbReference type="InterPro" id="IPR011990">
    <property type="entry name" value="TPR-like_helical_dom_sf"/>
</dbReference>
<dbReference type="RefSeq" id="WP_347689453.1">
    <property type="nucleotide sequence ID" value="NZ_JBDPZN010000001.1"/>
</dbReference>
<comment type="caution">
    <text evidence="3">The sequence shown here is derived from an EMBL/GenBank/DDBJ whole genome shotgun (WGS) entry which is preliminary data.</text>
</comment>
<keyword evidence="4" id="KW-1185">Reference proteome</keyword>
<dbReference type="Gene3D" id="1.25.40.10">
    <property type="entry name" value="Tetratricopeptide repeat domain"/>
    <property type="match status" value="1"/>
</dbReference>